<comment type="similarity">
    <text evidence="12">Belongs to the OXA1/ALB3/YidC family. Type 2 subfamily.</text>
</comment>
<dbReference type="HAMAP" id="MF_01811">
    <property type="entry name" value="YidC_type2"/>
    <property type="match status" value="1"/>
</dbReference>
<feature type="transmembrane region" description="Helical" evidence="12">
    <location>
        <begin position="177"/>
        <end position="195"/>
    </location>
</feature>
<dbReference type="Pfam" id="PF02096">
    <property type="entry name" value="60KD_IMP"/>
    <property type="match status" value="1"/>
</dbReference>
<dbReference type="NCBIfam" id="TIGR03592">
    <property type="entry name" value="yidC_oxa1_cterm"/>
    <property type="match status" value="1"/>
</dbReference>
<dbReference type="PRINTS" id="PR00701">
    <property type="entry name" value="60KDINNERMP"/>
</dbReference>
<dbReference type="PANTHER" id="PTHR12428:SF65">
    <property type="entry name" value="CYTOCHROME C OXIDASE ASSEMBLY PROTEIN COX18, MITOCHONDRIAL"/>
    <property type="match status" value="1"/>
</dbReference>
<evidence type="ECO:0000256" key="5">
    <source>
        <dbReference type="ARBA" id="ARBA00022729"/>
    </source>
</evidence>
<keyword evidence="5 12" id="KW-0732">Signal</keyword>
<organism evidence="14 15">
    <name type="scientific">Fictibacillus solisalsi</name>
    <dbReference type="NCBI Taxonomy" id="459525"/>
    <lineage>
        <taxon>Bacteria</taxon>
        <taxon>Bacillati</taxon>
        <taxon>Bacillota</taxon>
        <taxon>Bacilli</taxon>
        <taxon>Bacillales</taxon>
        <taxon>Fictibacillaceae</taxon>
        <taxon>Fictibacillus</taxon>
    </lineage>
</organism>
<evidence type="ECO:0000313" key="14">
    <source>
        <dbReference type="EMBL" id="SDM56837.1"/>
    </source>
</evidence>
<evidence type="ECO:0000256" key="9">
    <source>
        <dbReference type="ARBA" id="ARBA00023139"/>
    </source>
</evidence>
<dbReference type="RefSeq" id="WP_090232725.1">
    <property type="nucleotide sequence ID" value="NZ_FNHW01000001.1"/>
</dbReference>
<dbReference type="EMBL" id="FNHW01000001">
    <property type="protein sequence ID" value="SDM56837.1"/>
    <property type="molecule type" value="Genomic_DNA"/>
</dbReference>
<keyword evidence="4 12" id="KW-0812">Transmembrane</keyword>
<dbReference type="GO" id="GO:0015031">
    <property type="term" value="P:protein transport"/>
    <property type="evidence" value="ECO:0007669"/>
    <property type="project" value="UniProtKB-KW"/>
</dbReference>
<dbReference type="InterPro" id="IPR023060">
    <property type="entry name" value="YidC/YidC1/YidC2_Firmicutes"/>
</dbReference>
<dbReference type="CDD" id="cd20070">
    <property type="entry name" value="5TM_YidC_Alb3"/>
    <property type="match status" value="1"/>
</dbReference>
<evidence type="ECO:0000313" key="15">
    <source>
        <dbReference type="Proteomes" id="UP000199544"/>
    </source>
</evidence>
<comment type="function">
    <text evidence="12">Required for the insertion and/or proper folding and/or complex formation of integral membrane proteins into the membrane. Involved in integration of membrane proteins that insert both dependently and independently of the Sec translocase complex, as well as at least some lipoproteins.</text>
</comment>
<dbReference type="PROSITE" id="PS51257">
    <property type="entry name" value="PROKAR_LIPOPROTEIN"/>
    <property type="match status" value="1"/>
</dbReference>
<keyword evidence="11 12" id="KW-0449">Lipoprotein</keyword>
<dbReference type="GO" id="GO:0005886">
    <property type="term" value="C:plasma membrane"/>
    <property type="evidence" value="ECO:0007669"/>
    <property type="project" value="UniProtKB-SubCell"/>
</dbReference>
<evidence type="ECO:0000256" key="4">
    <source>
        <dbReference type="ARBA" id="ARBA00022692"/>
    </source>
</evidence>
<keyword evidence="2 12" id="KW-0813">Transport</keyword>
<keyword evidence="3 12" id="KW-1003">Cell membrane</keyword>
<evidence type="ECO:0000256" key="11">
    <source>
        <dbReference type="ARBA" id="ARBA00023288"/>
    </source>
</evidence>
<comment type="caution">
    <text evidence="12">Lacks conserved residue(s) required for the propagation of feature annotation.</text>
</comment>
<keyword evidence="8 12" id="KW-0472">Membrane</keyword>
<dbReference type="Proteomes" id="UP000199544">
    <property type="component" value="Unassembled WGS sequence"/>
</dbReference>
<evidence type="ECO:0000256" key="7">
    <source>
        <dbReference type="ARBA" id="ARBA00022989"/>
    </source>
</evidence>
<keyword evidence="9" id="KW-0564">Palmitate</keyword>
<keyword evidence="10 12" id="KW-0143">Chaperone</keyword>
<dbReference type="AlphaFoldDB" id="A0A1G9UA31"/>
<evidence type="ECO:0000256" key="1">
    <source>
        <dbReference type="ARBA" id="ARBA00004651"/>
    </source>
</evidence>
<sequence>MIQKKQRSGLAHGLKFLIAILGIWVLAGCSRAPVNAQSHGVWSHYFVYPFSEVIQFVATFFNGNYGLAIIFLTIIIRCLLLPFTISQTKNQQKMKELQPEMKRIREKYKGKDKETQVKMQQEVMALYQKHGVNPVSMGCLPLLIQMPILLAFYYAIIRTKEIAAHNFLWFNLGTPDPTHILPIIAAITTFIQYKIINRQLEQANPQIQMMGYIMPMIIVFSAWKLSAVLPLYWIVGNIFMTVQSIVLNRKRKNMQTAANPNS</sequence>
<evidence type="ECO:0000256" key="6">
    <source>
        <dbReference type="ARBA" id="ARBA00022927"/>
    </source>
</evidence>
<feature type="transmembrane region" description="Helical" evidence="12">
    <location>
        <begin position="65"/>
        <end position="85"/>
    </location>
</feature>
<dbReference type="InterPro" id="IPR047196">
    <property type="entry name" value="YidC_ALB_C"/>
</dbReference>
<evidence type="ECO:0000259" key="13">
    <source>
        <dbReference type="Pfam" id="PF02096"/>
    </source>
</evidence>
<gene>
    <name evidence="12" type="primary">yidC</name>
    <name evidence="14" type="ORF">SAMN04488137_0806</name>
</gene>
<feature type="transmembrane region" description="Helical" evidence="12">
    <location>
        <begin position="135"/>
        <end position="157"/>
    </location>
</feature>
<dbReference type="InterPro" id="IPR001708">
    <property type="entry name" value="YidC/ALB3/OXA1/COX18"/>
</dbReference>
<dbReference type="STRING" id="459525.SAMN04488137_0806"/>
<feature type="domain" description="Membrane insertase YidC/Oxa/ALB C-terminal" evidence="13">
    <location>
        <begin position="65"/>
        <end position="249"/>
    </location>
</feature>
<proteinExistence type="inferred from homology"/>
<keyword evidence="15" id="KW-1185">Reference proteome</keyword>
<evidence type="ECO:0000256" key="3">
    <source>
        <dbReference type="ARBA" id="ARBA00022475"/>
    </source>
</evidence>
<accession>A0A1G9UA31</accession>
<dbReference type="OrthoDB" id="9780552at2"/>
<dbReference type="GO" id="GO:0032977">
    <property type="term" value="F:membrane insertase activity"/>
    <property type="evidence" value="ECO:0007669"/>
    <property type="project" value="InterPro"/>
</dbReference>
<evidence type="ECO:0000256" key="2">
    <source>
        <dbReference type="ARBA" id="ARBA00022448"/>
    </source>
</evidence>
<keyword evidence="7 12" id="KW-1133">Transmembrane helix</keyword>
<dbReference type="InterPro" id="IPR028055">
    <property type="entry name" value="YidC/Oxa/ALB_C"/>
</dbReference>
<evidence type="ECO:0000256" key="12">
    <source>
        <dbReference type="HAMAP-Rule" id="MF_01811"/>
    </source>
</evidence>
<keyword evidence="6 12" id="KW-0653">Protein transport</keyword>
<evidence type="ECO:0000256" key="8">
    <source>
        <dbReference type="ARBA" id="ARBA00023136"/>
    </source>
</evidence>
<protein>
    <recommendedName>
        <fullName evidence="12">Membrane protein insertase YidC</fullName>
    </recommendedName>
    <alternativeName>
        <fullName evidence="12">Foldase YidC</fullName>
    </alternativeName>
    <alternativeName>
        <fullName evidence="12">Membrane integrase YidC</fullName>
    </alternativeName>
    <alternativeName>
        <fullName evidence="12">Membrane protein YidC</fullName>
    </alternativeName>
</protein>
<dbReference type="GO" id="GO:0051205">
    <property type="term" value="P:protein insertion into membrane"/>
    <property type="evidence" value="ECO:0007669"/>
    <property type="project" value="TreeGrafter"/>
</dbReference>
<name>A0A1G9UA31_9BACL</name>
<comment type="subcellular location">
    <subcellularLocation>
        <location evidence="1 12">Cell membrane</location>
        <topology evidence="1 12">Multi-pass membrane protein</topology>
    </subcellularLocation>
</comment>
<evidence type="ECO:0000256" key="10">
    <source>
        <dbReference type="ARBA" id="ARBA00023186"/>
    </source>
</evidence>
<dbReference type="PANTHER" id="PTHR12428">
    <property type="entry name" value="OXA1"/>
    <property type="match status" value="1"/>
</dbReference>
<reference evidence="15" key="1">
    <citation type="submission" date="2016-10" db="EMBL/GenBank/DDBJ databases">
        <authorList>
            <person name="Varghese N."/>
            <person name="Submissions S."/>
        </authorList>
    </citation>
    <scope>NUCLEOTIDE SEQUENCE [LARGE SCALE GENOMIC DNA]</scope>
    <source>
        <strain evidence="15">CGMCC 1.6854</strain>
    </source>
</reference>